<proteinExistence type="predicted"/>
<accession>A0A165DGA1</accession>
<dbReference type="OrthoDB" id="504210at2759"/>
<dbReference type="InParanoid" id="A0A165DGA1"/>
<keyword evidence="2" id="KW-1185">Reference proteome</keyword>
<dbReference type="EMBL" id="KV424057">
    <property type="protein sequence ID" value="KZT52736.1"/>
    <property type="molecule type" value="Genomic_DNA"/>
</dbReference>
<dbReference type="Proteomes" id="UP000076842">
    <property type="component" value="Unassembled WGS sequence"/>
</dbReference>
<dbReference type="AlphaFoldDB" id="A0A165DGA1"/>
<name>A0A165DGA1_9BASI</name>
<protein>
    <submittedName>
        <fullName evidence="1">Uncharacterized protein</fullName>
    </submittedName>
</protein>
<organism evidence="1 2">
    <name type="scientific">Calocera cornea HHB12733</name>
    <dbReference type="NCBI Taxonomy" id="1353952"/>
    <lineage>
        <taxon>Eukaryota</taxon>
        <taxon>Fungi</taxon>
        <taxon>Dikarya</taxon>
        <taxon>Basidiomycota</taxon>
        <taxon>Agaricomycotina</taxon>
        <taxon>Dacrymycetes</taxon>
        <taxon>Dacrymycetales</taxon>
        <taxon>Dacrymycetaceae</taxon>
        <taxon>Calocera</taxon>
    </lineage>
</organism>
<evidence type="ECO:0000313" key="1">
    <source>
        <dbReference type="EMBL" id="KZT52736.1"/>
    </source>
</evidence>
<evidence type="ECO:0000313" key="2">
    <source>
        <dbReference type="Proteomes" id="UP000076842"/>
    </source>
</evidence>
<reference evidence="1 2" key="1">
    <citation type="journal article" date="2016" name="Mol. Biol. Evol.">
        <title>Comparative Genomics of Early-Diverging Mushroom-Forming Fungi Provides Insights into the Origins of Lignocellulose Decay Capabilities.</title>
        <authorList>
            <person name="Nagy L.G."/>
            <person name="Riley R."/>
            <person name="Tritt A."/>
            <person name="Adam C."/>
            <person name="Daum C."/>
            <person name="Floudas D."/>
            <person name="Sun H."/>
            <person name="Yadav J.S."/>
            <person name="Pangilinan J."/>
            <person name="Larsson K.H."/>
            <person name="Matsuura K."/>
            <person name="Barry K."/>
            <person name="Labutti K."/>
            <person name="Kuo R."/>
            <person name="Ohm R.A."/>
            <person name="Bhattacharya S.S."/>
            <person name="Shirouzu T."/>
            <person name="Yoshinaga Y."/>
            <person name="Martin F.M."/>
            <person name="Grigoriev I.V."/>
            <person name="Hibbett D.S."/>
        </authorList>
    </citation>
    <scope>NUCLEOTIDE SEQUENCE [LARGE SCALE GENOMIC DNA]</scope>
    <source>
        <strain evidence="1 2">HHB12733</strain>
    </source>
</reference>
<gene>
    <name evidence="1" type="ORF">CALCODRAFT_520525</name>
</gene>
<sequence length="175" mass="19966">MEKLSSWGGALKYAVELGRSPSDLRSHCDLSQPPFLVPPHWHDYHDEHIKVITGLLDIYRDGLWERFPAGSEEALIRRGVDPITDQPEFKVLFFRDLFSVSKPSFLHVMRAFHDGDAFLKLPYLPRFVCVLHDSGRADAYCALRVAWQMTSAVGRVAKLLGDRKVLTAEDVRTMQ</sequence>